<comment type="caution">
    <text evidence="2">The sequence shown here is derived from an EMBL/GenBank/DDBJ whole genome shotgun (WGS) entry which is preliminary data.</text>
</comment>
<accession>A0A540LRQ3</accession>
<feature type="region of interest" description="Disordered" evidence="1">
    <location>
        <begin position="136"/>
        <end position="180"/>
    </location>
</feature>
<gene>
    <name evidence="2" type="ORF">C1H46_025335</name>
</gene>
<feature type="compositionally biased region" description="Basic and acidic residues" evidence="1">
    <location>
        <begin position="267"/>
        <end position="278"/>
    </location>
</feature>
<proteinExistence type="predicted"/>
<feature type="compositionally biased region" description="Basic and acidic residues" evidence="1">
    <location>
        <begin position="152"/>
        <end position="164"/>
    </location>
</feature>
<feature type="compositionally biased region" description="Basic residues" evidence="1">
    <location>
        <begin position="252"/>
        <end position="266"/>
    </location>
</feature>
<name>A0A540LRQ3_MALBA</name>
<protein>
    <submittedName>
        <fullName evidence="2">Uncharacterized protein</fullName>
    </submittedName>
</protein>
<keyword evidence="3" id="KW-1185">Reference proteome</keyword>
<sequence length="278" mass="31886">MGEALFELEQHLRYKQVKLTPEEIKLLFTCKSKAVREFTFGGLAAATVAWTASKKLNKFVRLNLSGVSALSSHLWHALVYLDGWILMVKKYQNDPSMMRLISKQFYSEKVFDDANSDQPTLRWRYRNYFSDNITHGRRTDYSDSQGGSEQASHGDHQSASDSDSRNTQNDSNKKRFAPKQVPACLEKSYMMKSTVNSTIVGDHLYSAPPDRILAMNTNVDSMVDPFDCVFGNTTSEEILLPSTSSTDSPPKVHTHKHRRSHRRRRMHHEEEVPKMQHM</sequence>
<dbReference type="PANTHER" id="PTHR35986:SF1">
    <property type="entry name" value="OS10G0430800 PROTEIN"/>
    <property type="match status" value="1"/>
</dbReference>
<feature type="compositionally biased region" description="Polar residues" evidence="1">
    <location>
        <begin position="142"/>
        <end position="151"/>
    </location>
</feature>
<dbReference type="Proteomes" id="UP000315295">
    <property type="component" value="Unassembled WGS sequence"/>
</dbReference>
<evidence type="ECO:0000313" key="2">
    <source>
        <dbReference type="EMBL" id="TQD89108.1"/>
    </source>
</evidence>
<dbReference type="AlphaFoldDB" id="A0A540LRQ3"/>
<evidence type="ECO:0000256" key="1">
    <source>
        <dbReference type="SAM" id="MobiDB-lite"/>
    </source>
</evidence>
<organism evidence="2 3">
    <name type="scientific">Malus baccata</name>
    <name type="common">Siberian crab apple</name>
    <name type="synonym">Pyrus baccata</name>
    <dbReference type="NCBI Taxonomy" id="106549"/>
    <lineage>
        <taxon>Eukaryota</taxon>
        <taxon>Viridiplantae</taxon>
        <taxon>Streptophyta</taxon>
        <taxon>Embryophyta</taxon>
        <taxon>Tracheophyta</taxon>
        <taxon>Spermatophyta</taxon>
        <taxon>Magnoliopsida</taxon>
        <taxon>eudicotyledons</taxon>
        <taxon>Gunneridae</taxon>
        <taxon>Pentapetalae</taxon>
        <taxon>rosids</taxon>
        <taxon>fabids</taxon>
        <taxon>Rosales</taxon>
        <taxon>Rosaceae</taxon>
        <taxon>Amygdaloideae</taxon>
        <taxon>Maleae</taxon>
        <taxon>Malus</taxon>
    </lineage>
</organism>
<evidence type="ECO:0000313" key="3">
    <source>
        <dbReference type="Proteomes" id="UP000315295"/>
    </source>
</evidence>
<feature type="region of interest" description="Disordered" evidence="1">
    <location>
        <begin position="240"/>
        <end position="278"/>
    </location>
</feature>
<dbReference type="EMBL" id="VIEB01000491">
    <property type="protein sequence ID" value="TQD89108.1"/>
    <property type="molecule type" value="Genomic_DNA"/>
</dbReference>
<reference evidence="2 3" key="1">
    <citation type="journal article" date="2019" name="G3 (Bethesda)">
        <title>Sequencing of a Wild Apple (Malus baccata) Genome Unravels the Differences Between Cultivated and Wild Apple Species Regarding Disease Resistance and Cold Tolerance.</title>
        <authorList>
            <person name="Chen X."/>
        </authorList>
    </citation>
    <scope>NUCLEOTIDE SEQUENCE [LARGE SCALE GENOMIC DNA]</scope>
    <source>
        <strain evidence="3">cv. Shandingzi</strain>
        <tissue evidence="2">Leaves</tissue>
    </source>
</reference>
<dbReference type="PANTHER" id="PTHR35986">
    <property type="entry name" value="EXPRESSED PROTEIN"/>
    <property type="match status" value="1"/>
</dbReference>